<organism evidence="3 4">
    <name type="scientific">Coccidioides posadasii RMSCC 3488</name>
    <dbReference type="NCBI Taxonomy" id="454284"/>
    <lineage>
        <taxon>Eukaryota</taxon>
        <taxon>Fungi</taxon>
        <taxon>Dikarya</taxon>
        <taxon>Ascomycota</taxon>
        <taxon>Pezizomycotina</taxon>
        <taxon>Eurotiomycetes</taxon>
        <taxon>Eurotiomycetidae</taxon>
        <taxon>Onygenales</taxon>
        <taxon>Onygenaceae</taxon>
        <taxon>Coccidioides</taxon>
    </lineage>
</organism>
<keyword evidence="1" id="KW-0175">Coiled coil</keyword>
<dbReference type="AlphaFoldDB" id="A0A0J6EY39"/>
<feature type="compositionally biased region" description="Polar residues" evidence="2">
    <location>
        <begin position="1"/>
        <end position="15"/>
    </location>
</feature>
<gene>
    <name evidence="3" type="ORF">CPAG_01842</name>
</gene>
<feature type="region of interest" description="Disordered" evidence="2">
    <location>
        <begin position="194"/>
        <end position="242"/>
    </location>
</feature>
<dbReference type="OrthoDB" id="2121319at2759"/>
<feature type="compositionally biased region" description="Basic and acidic residues" evidence="2">
    <location>
        <begin position="557"/>
        <end position="569"/>
    </location>
</feature>
<reference evidence="3 4" key="1">
    <citation type="submission" date="2007-06" db="EMBL/GenBank/DDBJ databases">
        <title>The Genome Sequence of Coccidioides posadasii RMSCC_3488.</title>
        <authorList>
            <consortium name="Coccidioides Genome Resources Consortium"/>
            <consortium name="The Broad Institute Genome Sequencing Platform"/>
            <person name="Henn M.R."/>
            <person name="Sykes S."/>
            <person name="Young S."/>
            <person name="Jaffe D."/>
            <person name="Berlin A."/>
            <person name="Alvarez P."/>
            <person name="Butler J."/>
            <person name="Gnerre S."/>
            <person name="Grabherr M."/>
            <person name="Mauceli E."/>
            <person name="Brockman W."/>
            <person name="Kodira C."/>
            <person name="Alvarado L."/>
            <person name="Zeng Q."/>
            <person name="Crawford M."/>
            <person name="Antoine C."/>
            <person name="Devon K."/>
            <person name="Galgiani J."/>
            <person name="Orsborn K."/>
            <person name="Lewis M.L."/>
            <person name="Nusbaum C."/>
            <person name="Galagan J."/>
            <person name="Birren B."/>
        </authorList>
    </citation>
    <scope>NUCLEOTIDE SEQUENCE [LARGE SCALE GENOMIC DNA]</scope>
    <source>
        <strain evidence="3 4">RMSCC 3488</strain>
    </source>
</reference>
<evidence type="ECO:0000313" key="3">
    <source>
        <dbReference type="EMBL" id="KMM65491.1"/>
    </source>
</evidence>
<dbReference type="Proteomes" id="UP000054567">
    <property type="component" value="Unassembled WGS sequence"/>
</dbReference>
<evidence type="ECO:0000256" key="2">
    <source>
        <dbReference type="SAM" id="MobiDB-lite"/>
    </source>
</evidence>
<feature type="compositionally biased region" description="Basic and acidic residues" evidence="2">
    <location>
        <begin position="194"/>
        <end position="209"/>
    </location>
</feature>
<feature type="coiled-coil region" evidence="1">
    <location>
        <begin position="246"/>
        <end position="298"/>
    </location>
</feature>
<dbReference type="PANTHER" id="PTHR38120">
    <property type="entry name" value="EXPRESSED PROTEIN"/>
    <property type="match status" value="1"/>
</dbReference>
<accession>A0A0J6EY39</accession>
<feature type="compositionally biased region" description="Low complexity" evidence="2">
    <location>
        <begin position="512"/>
        <end position="529"/>
    </location>
</feature>
<protein>
    <recommendedName>
        <fullName evidence="5">M protein, serotype 2.1</fullName>
    </recommendedName>
</protein>
<evidence type="ECO:0000313" key="4">
    <source>
        <dbReference type="Proteomes" id="UP000054567"/>
    </source>
</evidence>
<feature type="region of interest" description="Disordered" evidence="2">
    <location>
        <begin position="1"/>
        <end position="87"/>
    </location>
</feature>
<proteinExistence type="predicted"/>
<feature type="compositionally biased region" description="Polar residues" evidence="2">
    <location>
        <begin position="571"/>
        <end position="599"/>
    </location>
</feature>
<reference evidence="4" key="3">
    <citation type="journal article" date="2010" name="Genome Res.">
        <title>Population genomic sequencing of Coccidioides fungi reveals recent hybridization and transposon control.</title>
        <authorList>
            <person name="Neafsey D.E."/>
            <person name="Barker B.M."/>
            <person name="Sharpton T.J."/>
            <person name="Stajich J.E."/>
            <person name="Park D.J."/>
            <person name="Whiston E."/>
            <person name="Hung C.-Y."/>
            <person name="McMahan C."/>
            <person name="White J."/>
            <person name="Sykes S."/>
            <person name="Heiman D."/>
            <person name="Young S."/>
            <person name="Zeng Q."/>
            <person name="Abouelleil A."/>
            <person name="Aftuck L."/>
            <person name="Bessette D."/>
            <person name="Brown A."/>
            <person name="FitzGerald M."/>
            <person name="Lui A."/>
            <person name="Macdonald J.P."/>
            <person name="Priest M."/>
            <person name="Orbach M.J."/>
            <person name="Galgiani J.N."/>
            <person name="Kirkland T.N."/>
            <person name="Cole G.T."/>
            <person name="Birren B.W."/>
            <person name="Henn M.R."/>
            <person name="Taylor J.W."/>
            <person name="Rounsley S.D."/>
        </authorList>
    </citation>
    <scope>NUCLEOTIDE SEQUENCE [LARGE SCALE GENOMIC DNA]</scope>
    <source>
        <strain evidence="4">RMSCC 3488</strain>
    </source>
</reference>
<feature type="region of interest" description="Disordered" evidence="2">
    <location>
        <begin position="393"/>
        <end position="635"/>
    </location>
</feature>
<reference evidence="4" key="2">
    <citation type="journal article" date="2009" name="Genome Res.">
        <title>Comparative genomic analyses of the human fungal pathogens Coccidioides and their relatives.</title>
        <authorList>
            <person name="Sharpton T.J."/>
            <person name="Stajich J.E."/>
            <person name="Rounsley S.D."/>
            <person name="Gardner M.J."/>
            <person name="Wortman J.R."/>
            <person name="Jordar V.S."/>
            <person name="Maiti R."/>
            <person name="Kodira C.D."/>
            <person name="Neafsey D.E."/>
            <person name="Zeng Q."/>
            <person name="Hung C.-Y."/>
            <person name="McMahan C."/>
            <person name="Muszewska A."/>
            <person name="Grynberg M."/>
            <person name="Mandel M.A."/>
            <person name="Kellner E.M."/>
            <person name="Barker B.M."/>
            <person name="Galgiani J.N."/>
            <person name="Orbach M.J."/>
            <person name="Kirkland T.N."/>
            <person name="Cole G.T."/>
            <person name="Henn M.R."/>
            <person name="Birren B.W."/>
            <person name="Taylor J.W."/>
        </authorList>
    </citation>
    <scope>NUCLEOTIDE SEQUENCE [LARGE SCALE GENOMIC DNA]</scope>
    <source>
        <strain evidence="4">RMSCC 3488</strain>
    </source>
</reference>
<feature type="compositionally biased region" description="Polar residues" evidence="2">
    <location>
        <begin position="210"/>
        <end position="242"/>
    </location>
</feature>
<sequence length="657" mass="72215">MASSLKKQSNPTSSHGVRRISSDNHHSSPNGSPNSLGRSSSTRQSPAPVSARAAARRPPGRSNLSMSSVPRNFMNPNNAPDDDAKAANSTLIGELRQQVQKAETVSDQYRKQLGVLQMRLDDAVGEQTRLEEQAHEKDGKINSLHDEVKELSRQLREMEQAYETERTAMMKDKEAHAAREEELQSTIQRLKETISQKDLRMNVENDRNLSRSPSFRNRSSQDVENGQFAPSSQLQRSPSRNNSKLILQKDKLIESLRLELAEAQIKLIEMENMGGGRQQELERELLEARMANARLMEDNESYQLLLSEKTLNGDFTKGDFMHQASADNEINATGSGSLADELESAAEGGEAESRRRLEAELKTQVDHNKALSLYIERIIGRLLQHEGFEHILDKSDNDVPGNPPARPAKLDKELPPPPSERNEATAPTFLQRAKSVMAGQSTRPKPRPVSQLMHSTTSQEAPATSHPTPHENPETAPRIPLNRSRTVQHRRTRSDQADGVAAANVVGQMYRGPAGRSPPSGPMSPGISPTLSQGPFFSGSFTSKRNSGQGASMSSRGGERDSVMSDRSGEIGSQGTSSSPPRHSSGMNNYTGAVMTQSKLRPLRLVQENQELDSGDQGGKSPDDEEAARKKANRASWISWFNRPASNSVDSTNTTTS</sequence>
<dbReference type="VEuPathDB" id="FungiDB:CPAG_01842"/>
<evidence type="ECO:0008006" key="5">
    <source>
        <dbReference type="Google" id="ProtNLM"/>
    </source>
</evidence>
<name>A0A0J6EY39_COCPO</name>
<dbReference type="EMBL" id="DS268109">
    <property type="protein sequence ID" value="KMM65491.1"/>
    <property type="molecule type" value="Genomic_DNA"/>
</dbReference>
<dbReference type="PANTHER" id="PTHR38120:SF1">
    <property type="entry name" value="M PROTEIN, SEROTYPE 2.1"/>
    <property type="match status" value="1"/>
</dbReference>
<feature type="compositionally biased region" description="Low complexity" evidence="2">
    <location>
        <begin position="27"/>
        <end position="53"/>
    </location>
</feature>
<evidence type="ECO:0000256" key="1">
    <source>
        <dbReference type="SAM" id="Coils"/>
    </source>
</evidence>
<feature type="compositionally biased region" description="Polar residues" evidence="2">
    <location>
        <begin position="530"/>
        <end position="555"/>
    </location>
</feature>
<feature type="compositionally biased region" description="Polar residues" evidence="2">
    <location>
        <begin position="452"/>
        <end position="467"/>
    </location>
</feature>